<dbReference type="Gene3D" id="3.30.505.10">
    <property type="entry name" value="SH2 domain"/>
    <property type="match status" value="1"/>
</dbReference>
<sequence length="522" mass="58668">MKCKFQCFYTYLSDKVFQTMDLTAPGPSTSCSCEGQDSQTNSITPTTSSSEANAITKDRSRGRINLFGLCREKQSATTASKKGKKSQSSGAGGVVGLSIIKRSPRLFKYLCLRREPKTTLQDMQGCCQCTCYRRTNDNTSGSRMFSSNEENRSCSQRVLSRNNSQAHVTESAENTDGQEEISIWQEVVIEPATGLRGIYGTAPATSSIPSIFVSEEILRSQQQHEDCEEAARLARAREIERGVDAPANFRPLRRVQLLSPAPNAAAAATASGAAASSSREASAEDHGEWAPARRLQLVCPSDLSLESLRALFRHHVTLRSCPLDSITGCHTQVDYIHCLVPDLLTITNCSFYWGKMDRYEAESLLEGKPEGTFLIRDSAQEEFLFSVSFRKYGRSLHARIEQWNHKFSFDCHDPGVYTSDTVCGLIEHYKDPSSCMFFEPILTWPLHRKFTFSLQHLARAVIVSRLTYDDINTLQLPKSLKSYLKEYHYRQKVRVERFDDDVQWLELFPNLCSGLNNLSKIT</sequence>
<evidence type="ECO:0000313" key="11">
    <source>
        <dbReference type="Proteomes" id="UP000410492"/>
    </source>
</evidence>
<feature type="compositionally biased region" description="Polar residues" evidence="7">
    <location>
        <begin position="140"/>
        <end position="175"/>
    </location>
</feature>
<dbReference type="PROSITE" id="PS50001">
    <property type="entry name" value="SH2"/>
    <property type="match status" value="1"/>
</dbReference>
<dbReference type="GO" id="GO:0046854">
    <property type="term" value="P:phosphatidylinositol phosphate biosynthetic process"/>
    <property type="evidence" value="ECO:0007669"/>
    <property type="project" value="TreeGrafter"/>
</dbReference>
<dbReference type="SUPFAM" id="SSF158235">
    <property type="entry name" value="SOCS box-like"/>
    <property type="match status" value="1"/>
</dbReference>
<dbReference type="Pfam" id="PF07525">
    <property type="entry name" value="SOCS_box"/>
    <property type="match status" value="1"/>
</dbReference>
<dbReference type="Proteomes" id="UP000410492">
    <property type="component" value="Unassembled WGS sequence"/>
</dbReference>
<accession>A0A653BE57</accession>
<evidence type="ECO:0000256" key="3">
    <source>
        <dbReference type="ARBA" id="ARBA00022700"/>
    </source>
</evidence>
<feature type="domain" description="SOCS box" evidence="9">
    <location>
        <begin position="441"/>
        <end position="490"/>
    </location>
</feature>
<dbReference type="PROSITE" id="PS51257">
    <property type="entry name" value="PROKAR_LIPOPROTEIN"/>
    <property type="match status" value="1"/>
</dbReference>
<evidence type="ECO:0000256" key="2">
    <source>
        <dbReference type="ARBA" id="ARBA00022604"/>
    </source>
</evidence>
<feature type="domain" description="SH2" evidence="8">
    <location>
        <begin position="351"/>
        <end position="446"/>
    </location>
</feature>
<dbReference type="SMART" id="SM00969">
    <property type="entry name" value="SOCS_box"/>
    <property type="match status" value="1"/>
</dbReference>
<evidence type="ECO:0000256" key="4">
    <source>
        <dbReference type="ARBA" id="ARBA00022786"/>
    </source>
</evidence>
<dbReference type="PROSITE" id="PS50225">
    <property type="entry name" value="SOCS"/>
    <property type="match status" value="1"/>
</dbReference>
<reference evidence="10 11" key="1">
    <citation type="submission" date="2019-01" db="EMBL/GenBank/DDBJ databases">
        <authorList>
            <person name="Sayadi A."/>
        </authorList>
    </citation>
    <scope>NUCLEOTIDE SEQUENCE [LARGE SCALE GENOMIC DNA]</scope>
</reference>
<keyword evidence="4" id="KW-0833">Ubl conjugation pathway</keyword>
<comment type="pathway">
    <text evidence="1">Protein modification; protein ubiquitination.</text>
</comment>
<dbReference type="Pfam" id="PF00017">
    <property type="entry name" value="SH2"/>
    <property type="match status" value="1"/>
</dbReference>
<evidence type="ECO:0000256" key="6">
    <source>
        <dbReference type="PROSITE-ProRule" id="PRU00191"/>
    </source>
</evidence>
<dbReference type="PANTHER" id="PTHR10155">
    <property type="entry name" value="PHOSPHATIDYLINOSITOL 3-KINASE REGULATORY SUBUNIT"/>
    <property type="match status" value="1"/>
</dbReference>
<evidence type="ECO:0008006" key="12">
    <source>
        <dbReference type="Google" id="ProtNLM"/>
    </source>
</evidence>
<name>A0A653BE57_CALMS</name>
<dbReference type="AlphaFoldDB" id="A0A653BE57"/>
<feature type="region of interest" description="Disordered" evidence="7">
    <location>
        <begin position="140"/>
        <end position="177"/>
    </location>
</feature>
<gene>
    <name evidence="10" type="ORF">CALMAC_LOCUS256</name>
</gene>
<dbReference type="OrthoDB" id="5979828at2759"/>
<dbReference type="InterPro" id="IPR001496">
    <property type="entry name" value="SOCS_box"/>
</dbReference>
<dbReference type="SUPFAM" id="SSF55550">
    <property type="entry name" value="SH2 domain"/>
    <property type="match status" value="1"/>
</dbReference>
<keyword evidence="5 6" id="KW-0727">SH2 domain</keyword>
<dbReference type="EMBL" id="CAACVG010000264">
    <property type="protein sequence ID" value="VEN33870.1"/>
    <property type="molecule type" value="Genomic_DNA"/>
</dbReference>
<evidence type="ECO:0000256" key="5">
    <source>
        <dbReference type="ARBA" id="ARBA00022999"/>
    </source>
</evidence>
<dbReference type="InterPro" id="IPR000980">
    <property type="entry name" value="SH2"/>
</dbReference>
<evidence type="ECO:0000259" key="9">
    <source>
        <dbReference type="PROSITE" id="PS50225"/>
    </source>
</evidence>
<organism evidence="10 11">
    <name type="scientific">Callosobruchus maculatus</name>
    <name type="common">Southern cowpea weevil</name>
    <name type="synonym">Pulse bruchid</name>
    <dbReference type="NCBI Taxonomy" id="64391"/>
    <lineage>
        <taxon>Eukaryota</taxon>
        <taxon>Metazoa</taxon>
        <taxon>Ecdysozoa</taxon>
        <taxon>Arthropoda</taxon>
        <taxon>Hexapoda</taxon>
        <taxon>Insecta</taxon>
        <taxon>Pterygota</taxon>
        <taxon>Neoptera</taxon>
        <taxon>Endopterygota</taxon>
        <taxon>Coleoptera</taxon>
        <taxon>Polyphaga</taxon>
        <taxon>Cucujiformia</taxon>
        <taxon>Chrysomeloidea</taxon>
        <taxon>Chrysomelidae</taxon>
        <taxon>Bruchinae</taxon>
        <taxon>Bruchini</taxon>
        <taxon>Callosobruchus</taxon>
    </lineage>
</organism>
<keyword evidence="11" id="KW-1185">Reference proteome</keyword>
<dbReference type="GO" id="GO:0046935">
    <property type="term" value="F:1-phosphatidylinositol-3-kinase regulator activity"/>
    <property type="evidence" value="ECO:0007669"/>
    <property type="project" value="TreeGrafter"/>
</dbReference>
<evidence type="ECO:0000259" key="8">
    <source>
        <dbReference type="PROSITE" id="PS50001"/>
    </source>
</evidence>
<evidence type="ECO:0000313" key="10">
    <source>
        <dbReference type="EMBL" id="VEN33870.1"/>
    </source>
</evidence>
<dbReference type="FunFam" id="3.30.505.10:FF:000028">
    <property type="entry name" value="Suppressor of cytokine signaling 5"/>
    <property type="match status" value="1"/>
</dbReference>
<dbReference type="GO" id="GO:0035556">
    <property type="term" value="P:intracellular signal transduction"/>
    <property type="evidence" value="ECO:0007669"/>
    <property type="project" value="InterPro"/>
</dbReference>
<dbReference type="PANTHER" id="PTHR10155:SF0">
    <property type="entry name" value="SUPPRESSOR OF CYTOKINE SIGNALING AT 36E, ISOFORM D"/>
    <property type="match status" value="1"/>
</dbReference>
<dbReference type="InterPro" id="IPR036860">
    <property type="entry name" value="SH2_dom_sf"/>
</dbReference>
<proteinExistence type="predicted"/>
<dbReference type="GO" id="GO:0005942">
    <property type="term" value="C:phosphatidylinositol 3-kinase complex"/>
    <property type="evidence" value="ECO:0007669"/>
    <property type="project" value="TreeGrafter"/>
</dbReference>
<evidence type="ECO:0000256" key="1">
    <source>
        <dbReference type="ARBA" id="ARBA00004906"/>
    </source>
</evidence>
<keyword evidence="3" id="KW-0734">Signal transduction inhibitor</keyword>
<dbReference type="GO" id="GO:0009968">
    <property type="term" value="P:negative regulation of signal transduction"/>
    <property type="evidence" value="ECO:0007669"/>
    <property type="project" value="UniProtKB-KW"/>
</dbReference>
<dbReference type="SMART" id="SM00253">
    <property type="entry name" value="SOCS"/>
    <property type="match status" value="1"/>
</dbReference>
<evidence type="ECO:0000256" key="7">
    <source>
        <dbReference type="SAM" id="MobiDB-lite"/>
    </source>
</evidence>
<keyword evidence="2" id="KW-0341">Growth regulation</keyword>
<protein>
    <recommendedName>
        <fullName evidence="12">Suppressor of cytokine signaling 5</fullName>
    </recommendedName>
</protein>
<dbReference type="SMART" id="SM00252">
    <property type="entry name" value="SH2"/>
    <property type="match status" value="1"/>
</dbReference>
<dbReference type="InterPro" id="IPR036036">
    <property type="entry name" value="SOCS_box-like_dom_sf"/>
</dbReference>